<evidence type="ECO:0000313" key="6">
    <source>
        <dbReference type="EMBL" id="CAA2104064.1"/>
    </source>
</evidence>
<dbReference type="InterPro" id="IPR047200">
    <property type="entry name" value="MFS_YcaD-like"/>
</dbReference>
<dbReference type="CDD" id="cd17477">
    <property type="entry name" value="MFS_YcaD_like"/>
    <property type="match status" value="1"/>
</dbReference>
<feature type="transmembrane region" description="Helical" evidence="4">
    <location>
        <begin position="181"/>
        <end position="201"/>
    </location>
</feature>
<dbReference type="InterPro" id="IPR011701">
    <property type="entry name" value="MFS"/>
</dbReference>
<feature type="transmembrane region" description="Helical" evidence="4">
    <location>
        <begin position="96"/>
        <end position="115"/>
    </location>
</feature>
<keyword evidence="2 4" id="KW-1133">Transmembrane helix</keyword>
<evidence type="ECO:0000256" key="4">
    <source>
        <dbReference type="SAM" id="Phobius"/>
    </source>
</evidence>
<dbReference type="InterPro" id="IPR020846">
    <property type="entry name" value="MFS_dom"/>
</dbReference>
<feature type="transmembrane region" description="Helical" evidence="4">
    <location>
        <begin position="259"/>
        <end position="280"/>
    </location>
</feature>
<feature type="transmembrane region" description="Helical" evidence="4">
    <location>
        <begin position="222"/>
        <end position="247"/>
    </location>
</feature>
<evidence type="ECO:0000259" key="5">
    <source>
        <dbReference type="PROSITE" id="PS50850"/>
    </source>
</evidence>
<feature type="transmembrane region" description="Helical" evidence="4">
    <location>
        <begin position="121"/>
        <end position="141"/>
    </location>
</feature>
<dbReference type="PANTHER" id="PTHR23521:SF3">
    <property type="entry name" value="MFS TRANSPORTER"/>
    <property type="match status" value="1"/>
</dbReference>
<feature type="transmembrane region" description="Helical" evidence="4">
    <location>
        <begin position="64"/>
        <end position="84"/>
    </location>
</feature>
<evidence type="ECO:0000256" key="2">
    <source>
        <dbReference type="ARBA" id="ARBA00022989"/>
    </source>
</evidence>
<feature type="domain" description="Major facilitator superfamily (MFS) profile" evidence="5">
    <location>
        <begin position="218"/>
        <end position="406"/>
    </location>
</feature>
<feature type="transmembrane region" description="Helical" evidence="4">
    <location>
        <begin position="345"/>
        <end position="366"/>
    </location>
</feature>
<dbReference type="PANTHER" id="PTHR23521">
    <property type="entry name" value="TRANSPORTER MFS SUPERFAMILY"/>
    <property type="match status" value="1"/>
</dbReference>
<proteinExistence type="predicted"/>
<reference evidence="6" key="1">
    <citation type="submission" date="2019-12" db="EMBL/GenBank/DDBJ databases">
        <authorList>
            <person name="Cremers G."/>
        </authorList>
    </citation>
    <scope>NUCLEOTIDE SEQUENCE</scope>
    <source>
        <strain evidence="6">Mbul1</strain>
    </source>
</reference>
<feature type="transmembrane region" description="Helical" evidence="4">
    <location>
        <begin position="287"/>
        <end position="305"/>
    </location>
</feature>
<name>A0A679IU75_9HYPH</name>
<dbReference type="Pfam" id="PF07690">
    <property type="entry name" value="MFS_1"/>
    <property type="match status" value="1"/>
</dbReference>
<feature type="transmembrane region" description="Helical" evidence="4">
    <location>
        <begin position="311"/>
        <end position="333"/>
    </location>
</feature>
<accession>A0A679IU75</accession>
<dbReference type="InterPro" id="IPR036259">
    <property type="entry name" value="MFS_trans_sf"/>
</dbReference>
<feature type="transmembrane region" description="Helical" evidence="4">
    <location>
        <begin position="28"/>
        <end position="52"/>
    </location>
</feature>
<gene>
    <name evidence="6" type="primary">ycaD</name>
    <name evidence="6" type="ORF">MBUL_02515</name>
</gene>
<dbReference type="SUPFAM" id="SSF103473">
    <property type="entry name" value="MFS general substrate transporter"/>
    <property type="match status" value="1"/>
</dbReference>
<dbReference type="GO" id="GO:0022857">
    <property type="term" value="F:transmembrane transporter activity"/>
    <property type="evidence" value="ECO:0007669"/>
    <property type="project" value="InterPro"/>
</dbReference>
<evidence type="ECO:0000256" key="1">
    <source>
        <dbReference type="ARBA" id="ARBA00022692"/>
    </source>
</evidence>
<dbReference type="GO" id="GO:0005886">
    <property type="term" value="C:plasma membrane"/>
    <property type="evidence" value="ECO:0007669"/>
    <property type="project" value="TreeGrafter"/>
</dbReference>
<evidence type="ECO:0000256" key="3">
    <source>
        <dbReference type="ARBA" id="ARBA00023136"/>
    </source>
</evidence>
<dbReference type="PROSITE" id="PS50850">
    <property type="entry name" value="MFS"/>
    <property type="match status" value="1"/>
</dbReference>
<dbReference type="Gene3D" id="1.20.1250.20">
    <property type="entry name" value="MFS general substrate transporter like domains"/>
    <property type="match status" value="2"/>
</dbReference>
<feature type="transmembrane region" description="Helical" evidence="4">
    <location>
        <begin position="378"/>
        <end position="397"/>
    </location>
</feature>
<feature type="transmembrane region" description="Helical" evidence="4">
    <location>
        <begin position="153"/>
        <end position="175"/>
    </location>
</feature>
<sequence>MRPLAPTPERPWIMLDRPASDTLDRAQVAAMSAAITCVAVVGIGLSLSIPLLSLEMERMGVSSTVIGINTALAGLASIVTVPFVPRLAARIGVVRFLILAICTGAASLIGFKLLHDIRWWFPLRFVFSATLGVLFVLSEFWINEVAPPARRGLVMGIYATVLALGFAVGPTLLVVIGTQGYAPYCAGAALFLLGTVPIALARGLAPVIEGRSSRGFLGYVRLAPAAIFAALVYGAVETGGFAILPLYGLRIGFDAESAAGLVSMLALGHVLFQIPFGLLADRFDRRHLLLASALGGAIGAALIPAASASAFWLAVLLLIWGGLTGTLYTVGLAHLGASVRGAELAGANAAFLIFYNVGLMVGPPIIGGGMDLMPPQGFAHAMCGVLVAYAGLVLWRLRKTASALTK</sequence>
<organism evidence="6">
    <name type="scientific">Methylobacterium bullatum</name>
    <dbReference type="NCBI Taxonomy" id="570505"/>
    <lineage>
        <taxon>Bacteria</taxon>
        <taxon>Pseudomonadati</taxon>
        <taxon>Pseudomonadota</taxon>
        <taxon>Alphaproteobacteria</taxon>
        <taxon>Hyphomicrobiales</taxon>
        <taxon>Methylobacteriaceae</taxon>
        <taxon>Methylobacterium</taxon>
    </lineage>
</organism>
<dbReference type="EMBL" id="LR743504">
    <property type="protein sequence ID" value="CAA2104064.1"/>
    <property type="molecule type" value="Genomic_DNA"/>
</dbReference>
<keyword evidence="1 4" id="KW-0812">Transmembrane</keyword>
<keyword evidence="3 4" id="KW-0472">Membrane</keyword>
<dbReference type="AlphaFoldDB" id="A0A679IU75"/>
<protein>
    <submittedName>
        <fullName evidence="6">Putative MFS-type transporter YcaD</fullName>
    </submittedName>
</protein>